<sequence length="180" mass="19842">MPSINDPSSSKSGPPAIKKWLDSSQDTAFDHPYQTLDQDLETHERLQYLKQDIRALSNDSLSRSIKLGKLKGAKTRDGNLISQLEQEIQSIGEMVASGKEAVEELEKEIRKERKKRKYEVAVDFYDIVVVAEEETLRSFKLLRSLTDTLPTVGGAEMDENGPAGGLSSGGNAAEELGDFA</sequence>
<reference evidence="2 3" key="1">
    <citation type="journal article" date="2020" name="Genomics">
        <title>Complete, high-quality genomes from long-read metagenomic sequencing of two wolf lichen thalli reveals enigmatic genome architecture.</title>
        <authorList>
            <person name="McKenzie S.K."/>
            <person name="Walston R.F."/>
            <person name="Allen J.L."/>
        </authorList>
    </citation>
    <scope>NUCLEOTIDE SEQUENCE [LARGE SCALE GENOMIC DNA]</scope>
    <source>
        <strain evidence="2">WasteWater1</strain>
    </source>
</reference>
<evidence type="ECO:0000313" key="2">
    <source>
        <dbReference type="EMBL" id="KAF6226994.1"/>
    </source>
</evidence>
<evidence type="ECO:0000256" key="1">
    <source>
        <dbReference type="SAM" id="MobiDB-lite"/>
    </source>
</evidence>
<evidence type="ECO:0000313" key="3">
    <source>
        <dbReference type="Proteomes" id="UP000593566"/>
    </source>
</evidence>
<dbReference type="Proteomes" id="UP000593566">
    <property type="component" value="Unassembled WGS sequence"/>
</dbReference>
<gene>
    <name evidence="2" type="ORF">HO133_008435</name>
</gene>
<feature type="compositionally biased region" description="Polar residues" evidence="1">
    <location>
        <begin position="1"/>
        <end position="12"/>
    </location>
</feature>
<dbReference type="EMBL" id="JACCJB010000005">
    <property type="protein sequence ID" value="KAF6226994.1"/>
    <property type="molecule type" value="Genomic_DNA"/>
</dbReference>
<protein>
    <submittedName>
        <fullName evidence="2">Uncharacterized protein</fullName>
    </submittedName>
</protein>
<keyword evidence="3" id="KW-1185">Reference proteome</keyword>
<dbReference type="AlphaFoldDB" id="A0A8H6CNW6"/>
<feature type="region of interest" description="Disordered" evidence="1">
    <location>
        <begin position="1"/>
        <end position="24"/>
    </location>
</feature>
<organism evidence="2 3">
    <name type="scientific">Letharia lupina</name>
    <dbReference type="NCBI Taxonomy" id="560253"/>
    <lineage>
        <taxon>Eukaryota</taxon>
        <taxon>Fungi</taxon>
        <taxon>Dikarya</taxon>
        <taxon>Ascomycota</taxon>
        <taxon>Pezizomycotina</taxon>
        <taxon>Lecanoromycetes</taxon>
        <taxon>OSLEUM clade</taxon>
        <taxon>Lecanoromycetidae</taxon>
        <taxon>Lecanorales</taxon>
        <taxon>Lecanorineae</taxon>
        <taxon>Parmeliaceae</taxon>
        <taxon>Letharia</taxon>
    </lineage>
</organism>
<feature type="region of interest" description="Disordered" evidence="1">
    <location>
        <begin position="153"/>
        <end position="180"/>
    </location>
</feature>
<name>A0A8H6CNW6_9LECA</name>
<comment type="caution">
    <text evidence="2">The sequence shown here is derived from an EMBL/GenBank/DDBJ whole genome shotgun (WGS) entry which is preliminary data.</text>
</comment>
<dbReference type="RefSeq" id="XP_037155302.1">
    <property type="nucleotide sequence ID" value="XM_037299301.1"/>
</dbReference>
<dbReference type="GeneID" id="59336831"/>
<accession>A0A8H6CNW6</accession>
<proteinExistence type="predicted"/>